<dbReference type="EMBL" id="CADEAL010004136">
    <property type="protein sequence ID" value="CAB1452653.1"/>
    <property type="molecule type" value="Genomic_DNA"/>
</dbReference>
<keyword evidence="3" id="KW-1185">Reference proteome</keyword>
<sequence length="122" mass="12932">MQLQHLCRGCPSHPRPHPSLCYAPGAASTQGEWRGVGSTLRLDILPVDGTIIWEEMGEMAPAGAALTDVGSGGERLVEASGGLPGVRSALTEHATTEWLESMRGNEKLVATQPEPRVAFDAE</sequence>
<comment type="caution">
    <text evidence="2">The sequence shown here is derived from an EMBL/GenBank/DDBJ whole genome shotgun (WGS) entry which is preliminary data.</text>
</comment>
<organism evidence="2 3">
    <name type="scientific">Pleuronectes platessa</name>
    <name type="common">European plaice</name>
    <dbReference type="NCBI Taxonomy" id="8262"/>
    <lineage>
        <taxon>Eukaryota</taxon>
        <taxon>Metazoa</taxon>
        <taxon>Chordata</taxon>
        <taxon>Craniata</taxon>
        <taxon>Vertebrata</taxon>
        <taxon>Euteleostomi</taxon>
        <taxon>Actinopterygii</taxon>
        <taxon>Neopterygii</taxon>
        <taxon>Teleostei</taxon>
        <taxon>Neoteleostei</taxon>
        <taxon>Acanthomorphata</taxon>
        <taxon>Carangaria</taxon>
        <taxon>Pleuronectiformes</taxon>
        <taxon>Pleuronectoidei</taxon>
        <taxon>Pleuronectidae</taxon>
        <taxon>Pleuronectes</taxon>
    </lineage>
</organism>
<name>A0A9N7Z1X0_PLEPL</name>
<evidence type="ECO:0000313" key="2">
    <source>
        <dbReference type="EMBL" id="CAB1452653.1"/>
    </source>
</evidence>
<dbReference type="Proteomes" id="UP001153269">
    <property type="component" value="Unassembled WGS sequence"/>
</dbReference>
<proteinExistence type="predicted"/>
<feature type="region of interest" description="Disordered" evidence="1">
    <location>
        <begin position="103"/>
        <end position="122"/>
    </location>
</feature>
<evidence type="ECO:0000256" key="1">
    <source>
        <dbReference type="SAM" id="MobiDB-lite"/>
    </source>
</evidence>
<evidence type="ECO:0000313" key="3">
    <source>
        <dbReference type="Proteomes" id="UP001153269"/>
    </source>
</evidence>
<dbReference type="AlphaFoldDB" id="A0A9N7Z1X0"/>
<gene>
    <name evidence="2" type="ORF">PLEPLA_LOCUS40403</name>
</gene>
<protein>
    <submittedName>
        <fullName evidence="2">Uncharacterized protein</fullName>
    </submittedName>
</protein>
<accession>A0A9N7Z1X0</accession>
<reference evidence="2" key="1">
    <citation type="submission" date="2020-03" db="EMBL/GenBank/DDBJ databases">
        <authorList>
            <person name="Weist P."/>
        </authorList>
    </citation>
    <scope>NUCLEOTIDE SEQUENCE</scope>
</reference>